<proteinExistence type="predicted"/>
<keyword evidence="2" id="KW-0732">Signal</keyword>
<name>A0ABT2C110_9BURK</name>
<feature type="region of interest" description="Disordered" evidence="1">
    <location>
        <begin position="24"/>
        <end position="68"/>
    </location>
</feature>
<dbReference type="EMBL" id="JANUHC010000004">
    <property type="protein sequence ID" value="MCS0630541.1"/>
    <property type="molecule type" value="Genomic_DNA"/>
</dbReference>
<evidence type="ECO:0000313" key="4">
    <source>
        <dbReference type="Proteomes" id="UP001165263"/>
    </source>
</evidence>
<sequence length="68" mass="7005">MIAVRKQTIARVFLGAGVLAASAAHAQTPPPGSFPETAAAAARTAAEQAAKAPGRWRRSARAPSRWAP</sequence>
<feature type="signal peptide" evidence="2">
    <location>
        <begin position="1"/>
        <end position="26"/>
    </location>
</feature>
<dbReference type="Proteomes" id="UP001165263">
    <property type="component" value="Unassembled WGS sequence"/>
</dbReference>
<evidence type="ECO:0000256" key="2">
    <source>
        <dbReference type="SAM" id="SignalP"/>
    </source>
</evidence>
<reference evidence="3" key="1">
    <citation type="submission" date="2022-08" db="EMBL/GenBank/DDBJ databases">
        <title>Reclassification of Massilia species as members of the genera Telluria, Duganella, Pseudoduganella, Mokoshia gen. nov. and Zemynaea gen. nov. using orthogonal and non-orthogonal genome-based approaches.</title>
        <authorList>
            <person name="Bowman J.P."/>
        </authorList>
    </citation>
    <scope>NUCLEOTIDE SEQUENCE</scope>
    <source>
        <strain evidence="3">LMG 11547</strain>
    </source>
</reference>
<dbReference type="RefSeq" id="WP_259449642.1">
    <property type="nucleotide sequence ID" value="NZ_CP119520.1"/>
</dbReference>
<evidence type="ECO:0000313" key="3">
    <source>
        <dbReference type="EMBL" id="MCS0630541.1"/>
    </source>
</evidence>
<protein>
    <submittedName>
        <fullName evidence="3">Uncharacterized protein</fullName>
    </submittedName>
</protein>
<gene>
    <name evidence="3" type="ORF">NX786_14470</name>
</gene>
<feature type="chain" id="PRO_5045800530" evidence="2">
    <location>
        <begin position="27"/>
        <end position="68"/>
    </location>
</feature>
<accession>A0ABT2C110</accession>
<evidence type="ECO:0000256" key="1">
    <source>
        <dbReference type="SAM" id="MobiDB-lite"/>
    </source>
</evidence>
<comment type="caution">
    <text evidence="3">The sequence shown here is derived from an EMBL/GenBank/DDBJ whole genome shotgun (WGS) entry which is preliminary data.</text>
</comment>
<keyword evidence="4" id="KW-1185">Reference proteome</keyword>
<feature type="compositionally biased region" description="Low complexity" evidence="1">
    <location>
        <begin position="38"/>
        <end position="52"/>
    </location>
</feature>
<organism evidence="3 4">
    <name type="scientific">Telluria mixta</name>
    <dbReference type="NCBI Taxonomy" id="34071"/>
    <lineage>
        <taxon>Bacteria</taxon>
        <taxon>Pseudomonadati</taxon>
        <taxon>Pseudomonadota</taxon>
        <taxon>Betaproteobacteria</taxon>
        <taxon>Burkholderiales</taxon>
        <taxon>Oxalobacteraceae</taxon>
        <taxon>Telluria group</taxon>
        <taxon>Telluria</taxon>
    </lineage>
</organism>